<reference evidence="3" key="1">
    <citation type="submission" date="2022-04" db="EMBL/GenBank/DDBJ databases">
        <authorList>
            <person name="Xu L."/>
            <person name="Lv Z."/>
        </authorList>
    </citation>
    <scope>NUCLEOTIDE SEQUENCE</scope>
    <source>
        <strain evidence="3">LV_2022a</strain>
    </source>
</reference>
<dbReference type="EMBL" id="JALJAT010000002">
    <property type="protein sequence ID" value="KAK4472302.1"/>
    <property type="molecule type" value="Genomic_DNA"/>
</dbReference>
<dbReference type="InterPro" id="IPR035979">
    <property type="entry name" value="RBD_domain_sf"/>
</dbReference>
<dbReference type="CDD" id="cd00590">
    <property type="entry name" value="RRM_SF"/>
    <property type="match status" value="1"/>
</dbReference>
<reference evidence="3" key="2">
    <citation type="journal article" date="2023" name="Infect Dis Poverty">
        <title>Chromosome-scale genome of the human blood fluke Schistosoma mekongi and its implications for public health.</title>
        <authorList>
            <person name="Zhou M."/>
            <person name="Xu L."/>
            <person name="Xu D."/>
            <person name="Chen W."/>
            <person name="Khan J."/>
            <person name="Hu Y."/>
            <person name="Huang H."/>
            <person name="Wei H."/>
            <person name="Zhang Y."/>
            <person name="Chusongsang P."/>
            <person name="Tanasarnprasert K."/>
            <person name="Hu X."/>
            <person name="Limpanont Y."/>
            <person name="Lv Z."/>
        </authorList>
    </citation>
    <scope>NUCLEOTIDE SEQUENCE</scope>
    <source>
        <strain evidence="3">LV_2022a</strain>
    </source>
</reference>
<accession>A0AAE2D5V2</accession>
<evidence type="ECO:0000313" key="4">
    <source>
        <dbReference type="Proteomes" id="UP001292079"/>
    </source>
</evidence>
<protein>
    <recommendedName>
        <fullName evidence="2">RRM domain-containing protein</fullName>
    </recommendedName>
</protein>
<evidence type="ECO:0000313" key="3">
    <source>
        <dbReference type="EMBL" id="KAK4472302.1"/>
    </source>
</evidence>
<sequence>MTIEDPDLEAGKNIDVDELLASFSIDLPDEHTDPEKSLRKELSSLKQMRRTLTDIDYEVKKCERKEEKSKAMKPREKAKEEAMKLLKSGAISIENKNERHTFKRKLKENEEEETLGPNVNSKMKQSLYHNFLPGPILNPSRSDEKKLGDLTHTKAYTLDTNCTDVPETLQTKRKQQFNVLLDSKNIDTDQIPDVVDSHNAVQLSSPNRPMHSTLYVGYHNITEPFIHDVFKQHGTVVRIKIGDPSNHAYVTMATSQMAQSALKLDHQMVSNRLLRVSYARRPLHMKPFSPTKSNPGMYGCSDENLKEYKRVCIYQAVNRVKQFRYFGTFCAVHTIMWGYISWNSKSVQKAETKLKLFKKSFIESHSWLNSYLPSASSESTELIKPWITSILAFSTFLFGVLLPRHVIRNISLVTVKDNSTSTLRKLIEIDTYGAFGIKSNGRTFRRPVEHVSFNCKSPHSTASKIALHVKNIPIDFVFHLRETEYLDENELYCLMNKVSNE</sequence>
<dbReference type="GO" id="GO:0003723">
    <property type="term" value="F:RNA binding"/>
    <property type="evidence" value="ECO:0007669"/>
    <property type="project" value="UniProtKB-UniRule"/>
</dbReference>
<evidence type="ECO:0000259" key="2">
    <source>
        <dbReference type="PROSITE" id="PS50102"/>
    </source>
</evidence>
<comment type="caution">
    <text evidence="3">The sequence shown here is derived from an EMBL/GenBank/DDBJ whole genome shotgun (WGS) entry which is preliminary data.</text>
</comment>
<name>A0AAE2D5V2_SCHME</name>
<dbReference type="SMART" id="SM00360">
    <property type="entry name" value="RRM"/>
    <property type="match status" value="1"/>
</dbReference>
<dbReference type="PROSITE" id="PS50102">
    <property type="entry name" value="RRM"/>
    <property type="match status" value="1"/>
</dbReference>
<evidence type="ECO:0000256" key="1">
    <source>
        <dbReference type="PROSITE-ProRule" id="PRU00176"/>
    </source>
</evidence>
<keyword evidence="4" id="KW-1185">Reference proteome</keyword>
<dbReference type="InterPro" id="IPR000504">
    <property type="entry name" value="RRM_dom"/>
</dbReference>
<dbReference type="Pfam" id="PF00076">
    <property type="entry name" value="RRM_1"/>
    <property type="match status" value="1"/>
</dbReference>
<keyword evidence="1" id="KW-0694">RNA-binding</keyword>
<dbReference type="SUPFAM" id="SSF54928">
    <property type="entry name" value="RNA-binding domain, RBD"/>
    <property type="match status" value="1"/>
</dbReference>
<gene>
    <name evidence="3" type="ORF">MN116_003568</name>
</gene>
<dbReference type="Proteomes" id="UP001292079">
    <property type="component" value="Unassembled WGS sequence"/>
</dbReference>
<organism evidence="3 4">
    <name type="scientific">Schistosoma mekongi</name>
    <name type="common">Parasitic worm</name>
    <dbReference type="NCBI Taxonomy" id="38744"/>
    <lineage>
        <taxon>Eukaryota</taxon>
        <taxon>Metazoa</taxon>
        <taxon>Spiralia</taxon>
        <taxon>Lophotrochozoa</taxon>
        <taxon>Platyhelminthes</taxon>
        <taxon>Trematoda</taxon>
        <taxon>Digenea</taxon>
        <taxon>Strigeidida</taxon>
        <taxon>Schistosomatoidea</taxon>
        <taxon>Schistosomatidae</taxon>
        <taxon>Schistosoma</taxon>
    </lineage>
</organism>
<dbReference type="AlphaFoldDB" id="A0AAE2D5V2"/>
<feature type="domain" description="RRM" evidence="2">
    <location>
        <begin position="212"/>
        <end position="281"/>
    </location>
</feature>
<proteinExistence type="predicted"/>
<dbReference type="InterPro" id="IPR012677">
    <property type="entry name" value="Nucleotide-bd_a/b_plait_sf"/>
</dbReference>
<dbReference type="Gene3D" id="3.30.70.330">
    <property type="match status" value="1"/>
</dbReference>